<proteinExistence type="predicted"/>
<keyword evidence="2" id="KW-1185">Reference proteome</keyword>
<dbReference type="EMBL" id="LUGG01000007">
    <property type="protein sequence ID" value="OBZ72989.1"/>
    <property type="molecule type" value="Genomic_DNA"/>
</dbReference>
<reference evidence="1 2" key="1">
    <citation type="submission" date="2016-03" db="EMBL/GenBank/DDBJ databases">
        <title>Whole genome sequencing of Grifola frondosa 9006-11.</title>
        <authorList>
            <person name="Min B."/>
            <person name="Park H."/>
            <person name="Kim J.-G."/>
            <person name="Cho H."/>
            <person name="Oh Y.-L."/>
            <person name="Kong W.-S."/>
            <person name="Choi I.-G."/>
        </authorList>
    </citation>
    <scope>NUCLEOTIDE SEQUENCE [LARGE SCALE GENOMIC DNA]</scope>
    <source>
        <strain evidence="1 2">9006-11</strain>
    </source>
</reference>
<dbReference type="AlphaFoldDB" id="A0A1C7M9E0"/>
<accession>A0A1C7M9E0</accession>
<evidence type="ECO:0000313" key="2">
    <source>
        <dbReference type="Proteomes" id="UP000092993"/>
    </source>
</evidence>
<dbReference type="Proteomes" id="UP000092993">
    <property type="component" value="Unassembled WGS sequence"/>
</dbReference>
<organism evidence="1 2">
    <name type="scientific">Grifola frondosa</name>
    <name type="common">Maitake</name>
    <name type="synonym">Polyporus frondosus</name>
    <dbReference type="NCBI Taxonomy" id="5627"/>
    <lineage>
        <taxon>Eukaryota</taxon>
        <taxon>Fungi</taxon>
        <taxon>Dikarya</taxon>
        <taxon>Basidiomycota</taxon>
        <taxon>Agaricomycotina</taxon>
        <taxon>Agaricomycetes</taxon>
        <taxon>Polyporales</taxon>
        <taxon>Grifolaceae</taxon>
        <taxon>Grifola</taxon>
    </lineage>
</organism>
<evidence type="ECO:0000313" key="1">
    <source>
        <dbReference type="EMBL" id="OBZ72989.1"/>
    </source>
</evidence>
<sequence length="72" mass="8403">MTYFWTYSKAATGNCVLTEKKEQRFSFFVQPGQYSFNLHCSAKSAGLTSFPYYHRTVLDGRLHCRCSFFVLQ</sequence>
<gene>
    <name evidence="1" type="ORF">A0H81_06798</name>
</gene>
<name>A0A1C7M9E0_GRIFR</name>
<protein>
    <submittedName>
        <fullName evidence="1">Uncharacterized protein</fullName>
    </submittedName>
</protein>
<comment type="caution">
    <text evidence="1">The sequence shown here is derived from an EMBL/GenBank/DDBJ whole genome shotgun (WGS) entry which is preliminary data.</text>
</comment>